<evidence type="ECO:0008006" key="4">
    <source>
        <dbReference type="Google" id="ProtNLM"/>
    </source>
</evidence>
<dbReference type="RefSeq" id="XP_041286313.1">
    <property type="nucleotide sequence ID" value="XM_041434375.1"/>
</dbReference>
<feature type="compositionally biased region" description="Polar residues" evidence="1">
    <location>
        <begin position="395"/>
        <end position="404"/>
    </location>
</feature>
<evidence type="ECO:0000256" key="1">
    <source>
        <dbReference type="SAM" id="MobiDB-lite"/>
    </source>
</evidence>
<gene>
    <name evidence="2" type="ORF">F5147DRAFT_658083</name>
</gene>
<comment type="caution">
    <text evidence="2">The sequence shown here is derived from an EMBL/GenBank/DDBJ whole genome shotgun (WGS) entry which is preliminary data.</text>
</comment>
<dbReference type="EMBL" id="JABBWM010000101">
    <property type="protein sequence ID" value="KAG2090756.1"/>
    <property type="molecule type" value="Genomic_DNA"/>
</dbReference>
<sequence length="532" mass="59096">MQSYLPWEGAYVVPVTFTTPELYVIEPRCRDRATMSWFEHDVELEWDEGEGDCAPDVQEVFLEVDVSLFAPWENGAGVTGLGDSGFDEGKERLLRRMLAQPFTEFCSVAYADDIYVFKYVKPDSNESNPLHFKFQSLVSCPTDVPLELPTVSHLAFRFIPSNLTTTSDSTFAQPALCPGTPTDLNSRLYRTALALLDTLHRYLWGALTHYQKRVQHDVLIPNPNARQSSRNAPSLQRIFPGVRSVVDLCKPTQSKYETAVSIILGRKIDAVVVGHSRPLRLSDAFSWSLWVALQDSSESEEFGQTLERMLLGAAAAFAAGSNLHANRVFSNSYSGPATVQNAGWDAGRYAAWKVSRKCSKTVAKRKTFRTGPVAAYTDSVGADTADINKAGHTPTMESTHTRIPSTRFPKDKELPLPPSTLPLSLPMKSRPRTDNRLGLSEDRGAMTSQQRSEEDLTTASSSLPTPAPALTKRLHALLELLTSERAYASDLALLRDVYMRLASEARRSKSTNASDLLKKKIRGLKPEEYIWG</sequence>
<dbReference type="GeneID" id="64696634"/>
<evidence type="ECO:0000313" key="3">
    <source>
        <dbReference type="Proteomes" id="UP000823399"/>
    </source>
</evidence>
<dbReference type="Gene3D" id="1.20.900.10">
    <property type="entry name" value="Dbl homology (DH) domain"/>
    <property type="match status" value="1"/>
</dbReference>
<proteinExistence type="predicted"/>
<dbReference type="SUPFAM" id="SSF48065">
    <property type="entry name" value="DBL homology domain (DH-domain)"/>
    <property type="match status" value="1"/>
</dbReference>
<evidence type="ECO:0000313" key="2">
    <source>
        <dbReference type="EMBL" id="KAG2090756.1"/>
    </source>
</evidence>
<protein>
    <recommendedName>
        <fullName evidence="4">DH domain-containing protein</fullName>
    </recommendedName>
</protein>
<reference evidence="2" key="1">
    <citation type="journal article" date="2020" name="New Phytol.">
        <title>Comparative genomics reveals dynamic genome evolution in host specialist ectomycorrhizal fungi.</title>
        <authorList>
            <person name="Lofgren L.A."/>
            <person name="Nguyen N.H."/>
            <person name="Vilgalys R."/>
            <person name="Ruytinx J."/>
            <person name="Liao H.L."/>
            <person name="Branco S."/>
            <person name="Kuo A."/>
            <person name="LaButti K."/>
            <person name="Lipzen A."/>
            <person name="Andreopoulos W."/>
            <person name="Pangilinan J."/>
            <person name="Riley R."/>
            <person name="Hundley H."/>
            <person name="Na H."/>
            <person name="Barry K."/>
            <person name="Grigoriev I.V."/>
            <person name="Stajich J.E."/>
            <person name="Kennedy P.G."/>
        </authorList>
    </citation>
    <scope>NUCLEOTIDE SEQUENCE</scope>
    <source>
        <strain evidence="2">FC423</strain>
    </source>
</reference>
<feature type="compositionally biased region" description="Basic and acidic residues" evidence="1">
    <location>
        <begin position="431"/>
        <end position="444"/>
    </location>
</feature>
<dbReference type="OrthoDB" id="10256089at2759"/>
<dbReference type="AlphaFoldDB" id="A0A9P7JMJ6"/>
<dbReference type="InterPro" id="IPR035899">
    <property type="entry name" value="DBL_dom_sf"/>
</dbReference>
<accession>A0A9P7JMJ6</accession>
<dbReference type="Proteomes" id="UP000823399">
    <property type="component" value="Unassembled WGS sequence"/>
</dbReference>
<name>A0A9P7JMJ6_9AGAM</name>
<keyword evidence="3" id="KW-1185">Reference proteome</keyword>
<feature type="region of interest" description="Disordered" evidence="1">
    <location>
        <begin position="384"/>
        <end position="467"/>
    </location>
</feature>
<organism evidence="2 3">
    <name type="scientific">Suillus discolor</name>
    <dbReference type="NCBI Taxonomy" id="1912936"/>
    <lineage>
        <taxon>Eukaryota</taxon>
        <taxon>Fungi</taxon>
        <taxon>Dikarya</taxon>
        <taxon>Basidiomycota</taxon>
        <taxon>Agaricomycotina</taxon>
        <taxon>Agaricomycetes</taxon>
        <taxon>Agaricomycetidae</taxon>
        <taxon>Boletales</taxon>
        <taxon>Suillineae</taxon>
        <taxon>Suillaceae</taxon>
        <taxon>Suillus</taxon>
    </lineage>
</organism>